<gene>
    <name evidence="1" type="ORF">NLI96_g13388</name>
</gene>
<name>A0AAD5UN85_9APHY</name>
<sequence>MRASRIRVRAAAEQDGVALFELLRQLCELDDFRRAHEREILRIEVDDLPLARERRFGDGLERRLAVFLVIVEARLRGYDGESFEFIAHGFHADTPV</sequence>
<protein>
    <submittedName>
        <fullName evidence="1">Uncharacterized protein</fullName>
    </submittedName>
</protein>
<dbReference type="Proteomes" id="UP001212997">
    <property type="component" value="Unassembled WGS sequence"/>
</dbReference>
<reference evidence="1" key="1">
    <citation type="submission" date="2022-07" db="EMBL/GenBank/DDBJ databases">
        <title>Genome Sequence of Physisporinus lineatus.</title>
        <authorList>
            <person name="Buettner E."/>
        </authorList>
    </citation>
    <scope>NUCLEOTIDE SEQUENCE</scope>
    <source>
        <strain evidence="1">VT162</strain>
    </source>
</reference>
<proteinExistence type="predicted"/>
<comment type="caution">
    <text evidence="1">The sequence shown here is derived from an EMBL/GenBank/DDBJ whole genome shotgun (WGS) entry which is preliminary data.</text>
</comment>
<dbReference type="AlphaFoldDB" id="A0AAD5UN85"/>
<keyword evidence="2" id="KW-1185">Reference proteome</keyword>
<evidence type="ECO:0000313" key="1">
    <source>
        <dbReference type="EMBL" id="KAJ3472233.1"/>
    </source>
</evidence>
<evidence type="ECO:0000313" key="2">
    <source>
        <dbReference type="Proteomes" id="UP001212997"/>
    </source>
</evidence>
<accession>A0AAD5UN85</accession>
<organism evidence="1 2">
    <name type="scientific">Meripilus lineatus</name>
    <dbReference type="NCBI Taxonomy" id="2056292"/>
    <lineage>
        <taxon>Eukaryota</taxon>
        <taxon>Fungi</taxon>
        <taxon>Dikarya</taxon>
        <taxon>Basidiomycota</taxon>
        <taxon>Agaricomycotina</taxon>
        <taxon>Agaricomycetes</taxon>
        <taxon>Polyporales</taxon>
        <taxon>Meripilaceae</taxon>
        <taxon>Meripilus</taxon>
    </lineage>
</organism>
<dbReference type="EMBL" id="JANAWD010002242">
    <property type="protein sequence ID" value="KAJ3472233.1"/>
    <property type="molecule type" value="Genomic_DNA"/>
</dbReference>